<evidence type="ECO:0000313" key="5">
    <source>
        <dbReference type="Proteomes" id="UP000044602"/>
    </source>
</evidence>
<dbReference type="EMBL" id="CVQH01010557">
    <property type="protein sequence ID" value="CRK19287.1"/>
    <property type="molecule type" value="Genomic_DNA"/>
</dbReference>
<feature type="coiled-coil region" evidence="1">
    <location>
        <begin position="65"/>
        <end position="96"/>
    </location>
</feature>
<sequence>MERAGSGTAKSLFPKGPSFSLEDFSSKDFIVRDFIDSLAETAVPVNRRSGPSQQAFDSKPLIRTFESALAQLGTLSEDLQETESELLSSVRRAEAQHDQTLETLGRKLDQSMRSFEALDLNLSNANGTPDRSGRQEGGGNVAVQIGEKLEDLDKKRRRAQDAIFLIQCWLEKTKFDAPSSPAS</sequence>
<dbReference type="InterPro" id="IPR048625">
    <property type="entry name" value="Sec10_N"/>
</dbReference>
<dbReference type="GO" id="GO:0000145">
    <property type="term" value="C:exocyst"/>
    <property type="evidence" value="ECO:0007669"/>
    <property type="project" value="TreeGrafter"/>
</dbReference>
<reference evidence="4 5" key="1">
    <citation type="submission" date="2015-05" db="EMBL/GenBank/DDBJ databases">
        <authorList>
            <person name="Wang D.B."/>
            <person name="Wang M."/>
        </authorList>
    </citation>
    <scope>NUCLEOTIDE SEQUENCE [LARGE SCALE GENOMIC DNA]</scope>
    <source>
        <strain evidence="4">VL1</strain>
    </source>
</reference>
<dbReference type="GO" id="GO:0006887">
    <property type="term" value="P:exocytosis"/>
    <property type="evidence" value="ECO:0007669"/>
    <property type="project" value="TreeGrafter"/>
</dbReference>
<organism evidence="4 5">
    <name type="scientific">Verticillium longisporum</name>
    <name type="common">Verticillium dahliae var. longisporum</name>
    <dbReference type="NCBI Taxonomy" id="100787"/>
    <lineage>
        <taxon>Eukaryota</taxon>
        <taxon>Fungi</taxon>
        <taxon>Dikarya</taxon>
        <taxon>Ascomycota</taxon>
        <taxon>Pezizomycotina</taxon>
        <taxon>Sordariomycetes</taxon>
        <taxon>Hypocreomycetidae</taxon>
        <taxon>Glomerellales</taxon>
        <taxon>Plectosphaerellaceae</taxon>
        <taxon>Verticillium</taxon>
    </lineage>
</organism>
<protein>
    <recommendedName>
        <fullName evidence="3">Exocyst complex component Sec10 N-terminal domain-containing protein</fullName>
    </recommendedName>
</protein>
<evidence type="ECO:0000259" key="3">
    <source>
        <dbReference type="Pfam" id="PF20667"/>
    </source>
</evidence>
<evidence type="ECO:0000313" key="4">
    <source>
        <dbReference type="EMBL" id="CRK19287.1"/>
    </source>
</evidence>
<accession>A0A0G4LBB1</accession>
<feature type="domain" description="Exocyst complex component Sec10 N-terminal" evidence="3">
    <location>
        <begin position="59"/>
        <end position="173"/>
    </location>
</feature>
<dbReference type="Pfam" id="PF20667">
    <property type="entry name" value="Sec10_N"/>
    <property type="match status" value="1"/>
</dbReference>
<dbReference type="Proteomes" id="UP000044602">
    <property type="component" value="Unassembled WGS sequence"/>
</dbReference>
<dbReference type="STRING" id="100787.A0A0G4LBB1"/>
<evidence type="ECO:0000256" key="2">
    <source>
        <dbReference type="SAM" id="MobiDB-lite"/>
    </source>
</evidence>
<dbReference type="AlphaFoldDB" id="A0A0G4LBB1"/>
<dbReference type="GO" id="GO:0006893">
    <property type="term" value="P:Golgi to plasma membrane transport"/>
    <property type="evidence" value="ECO:0007669"/>
    <property type="project" value="TreeGrafter"/>
</dbReference>
<proteinExistence type="predicted"/>
<name>A0A0G4LBB1_VERLO</name>
<dbReference type="PANTHER" id="PTHR12100:SF0">
    <property type="entry name" value="EXOCYST COMPLEX COMPONENT 5"/>
    <property type="match status" value="1"/>
</dbReference>
<dbReference type="PANTHER" id="PTHR12100">
    <property type="entry name" value="SEC10"/>
    <property type="match status" value="1"/>
</dbReference>
<dbReference type="InterPro" id="IPR009976">
    <property type="entry name" value="Sec10-like"/>
</dbReference>
<feature type="region of interest" description="Disordered" evidence="2">
    <location>
        <begin position="122"/>
        <end position="142"/>
    </location>
</feature>
<keyword evidence="5" id="KW-1185">Reference proteome</keyword>
<keyword evidence="1" id="KW-0175">Coiled coil</keyword>
<evidence type="ECO:0000256" key="1">
    <source>
        <dbReference type="SAM" id="Coils"/>
    </source>
</evidence>
<gene>
    <name evidence="4" type="ORF">BN1708_012591</name>
</gene>